<accession>A0ABR0UZL7</accession>
<dbReference type="Proteomes" id="UP001318860">
    <property type="component" value="Unassembled WGS sequence"/>
</dbReference>
<dbReference type="Pfam" id="PF22936">
    <property type="entry name" value="Pol_BBD"/>
    <property type="match status" value="1"/>
</dbReference>
<dbReference type="EMBL" id="JABTTQ020001814">
    <property type="protein sequence ID" value="KAK6128183.1"/>
    <property type="molecule type" value="Genomic_DNA"/>
</dbReference>
<dbReference type="PANTHER" id="PTHR34222">
    <property type="entry name" value="GAG_PRE-INTEGRS DOMAIN-CONTAINING PROTEIN"/>
    <property type="match status" value="1"/>
</dbReference>
<comment type="caution">
    <text evidence="2">The sequence shown here is derived from an EMBL/GenBank/DDBJ whole genome shotgun (WGS) entry which is preliminary data.</text>
</comment>
<feature type="domain" description="Retrovirus-related Pol polyprotein from transposon TNT 1-94-like beta-barrel" evidence="1">
    <location>
        <begin position="164"/>
        <end position="237"/>
    </location>
</feature>
<evidence type="ECO:0000313" key="3">
    <source>
        <dbReference type="Proteomes" id="UP001318860"/>
    </source>
</evidence>
<dbReference type="PANTHER" id="PTHR34222:SF99">
    <property type="entry name" value="PROTEIN, PUTATIVE-RELATED"/>
    <property type="match status" value="1"/>
</dbReference>
<proteinExistence type="predicted"/>
<reference evidence="2 3" key="1">
    <citation type="journal article" date="2021" name="Comput. Struct. Biotechnol. J.">
        <title>De novo genome assembly of the potent medicinal plant Rehmannia glutinosa using nanopore technology.</title>
        <authorList>
            <person name="Ma L."/>
            <person name="Dong C."/>
            <person name="Song C."/>
            <person name="Wang X."/>
            <person name="Zheng X."/>
            <person name="Niu Y."/>
            <person name="Chen S."/>
            <person name="Feng W."/>
        </authorList>
    </citation>
    <scope>NUCLEOTIDE SEQUENCE [LARGE SCALE GENOMIC DNA]</scope>
    <source>
        <strain evidence="2">DH-2019</strain>
    </source>
</reference>
<gene>
    <name evidence="2" type="ORF">DH2020_038072</name>
</gene>
<evidence type="ECO:0000313" key="2">
    <source>
        <dbReference type="EMBL" id="KAK6128183.1"/>
    </source>
</evidence>
<keyword evidence="3" id="KW-1185">Reference proteome</keyword>
<protein>
    <recommendedName>
        <fullName evidence="1">Retrovirus-related Pol polyprotein from transposon TNT 1-94-like beta-barrel domain-containing protein</fullName>
    </recommendedName>
</protein>
<dbReference type="InterPro" id="IPR054722">
    <property type="entry name" value="PolX-like_BBD"/>
</dbReference>
<organism evidence="2 3">
    <name type="scientific">Rehmannia glutinosa</name>
    <name type="common">Chinese foxglove</name>
    <dbReference type="NCBI Taxonomy" id="99300"/>
    <lineage>
        <taxon>Eukaryota</taxon>
        <taxon>Viridiplantae</taxon>
        <taxon>Streptophyta</taxon>
        <taxon>Embryophyta</taxon>
        <taxon>Tracheophyta</taxon>
        <taxon>Spermatophyta</taxon>
        <taxon>Magnoliopsida</taxon>
        <taxon>eudicotyledons</taxon>
        <taxon>Gunneridae</taxon>
        <taxon>Pentapetalae</taxon>
        <taxon>asterids</taxon>
        <taxon>lamiids</taxon>
        <taxon>Lamiales</taxon>
        <taxon>Orobanchaceae</taxon>
        <taxon>Rehmannieae</taxon>
        <taxon>Rehmannia</taxon>
    </lineage>
</organism>
<sequence>MMEKVAVPMFVHCRNTATDEFVGGFINNTMVFAAKHPPPPANNSRFSKRERPYCTHCRFHGHTIDKCFKLHGYPPGYKPCPKPLPPTESVNQVSHDPGLLPSPSADSTPHLTPIQYQHLLQMLSSHMSAFSPGSSSSSPESNATLAGTCYNLSLISSAPLSSEWVVDSGASRHICCTASDFSSLHPISKSTVTLPNNSTLHAHFAGNIQLNSHLTLTDVLFLPQFHFNLLSVSSLTSMSNLKVTFLSDSFSIQETRSQNQIGKGSHLGDLYILDATPSNISVNYVHHTPSA</sequence>
<name>A0ABR0UZL7_REHGL</name>
<evidence type="ECO:0000259" key="1">
    <source>
        <dbReference type="Pfam" id="PF22936"/>
    </source>
</evidence>